<evidence type="ECO:0000313" key="2">
    <source>
        <dbReference type="EMBL" id="QSR26615.1"/>
    </source>
</evidence>
<accession>A0ABX7PL29</accession>
<dbReference type="Proteomes" id="UP000662818">
    <property type="component" value="Chromosome"/>
</dbReference>
<proteinExistence type="predicted"/>
<reference evidence="2 3" key="1">
    <citation type="submission" date="2017-06" db="EMBL/GenBank/DDBJ databases">
        <title>Complete Genome Sequence of the Soil Carbazole-Degrading Bacterium Nocardioides aromaticivorans IC177.</title>
        <authorList>
            <person name="Vejarano F."/>
            <person name="Suzuki-Minakuchi C."/>
            <person name="Ohtsubo Y."/>
            <person name="Tsuda M."/>
            <person name="Okada K."/>
            <person name="Nojiri H."/>
        </authorList>
    </citation>
    <scope>NUCLEOTIDE SEQUENCE [LARGE SCALE GENOMIC DNA]</scope>
    <source>
        <strain evidence="2 3">IC177</strain>
    </source>
</reference>
<organism evidence="2 3">
    <name type="scientific">Nocardioides aromaticivorans</name>
    <dbReference type="NCBI Taxonomy" id="200618"/>
    <lineage>
        <taxon>Bacteria</taxon>
        <taxon>Bacillati</taxon>
        <taxon>Actinomycetota</taxon>
        <taxon>Actinomycetes</taxon>
        <taxon>Propionibacteriales</taxon>
        <taxon>Nocardioidaceae</taxon>
        <taxon>Nocardioides</taxon>
    </lineage>
</organism>
<evidence type="ECO:0000256" key="1">
    <source>
        <dbReference type="SAM" id="MobiDB-lite"/>
    </source>
</evidence>
<dbReference type="RefSeq" id="WP_207005856.1">
    <property type="nucleotide sequence ID" value="NZ_CP022295.1"/>
</dbReference>
<gene>
    <name evidence="2" type="ORF">CFH99_13365</name>
</gene>
<keyword evidence="3" id="KW-1185">Reference proteome</keyword>
<sequence>MALFRRRRRDDDDRTPARPADPDEALTFLGAEDAQRVRALVRDAFARRGIEVTVYVDHVVDDSGRQFGLWNVAAACHQDDRGRSAWADVVDQHVGRVLASMDAPDPFDGLTPEQARQRTYARLYERDGIPDLTGFPHREFAPGLVEMIALDLPDAVVVYNEERAEAFGGAELLRTWGRETLRREPVERHERIDLPDGGWFDVLLGSSVHTASRALLMPSLAAEVSGEEAGRHGWLLSVPNRQQVVWHLVRDISVLPSLQAMAGFASAGFSDSPGPLSPHVYWWDGTAYQQLTRIDDDGALAIVVEADFQAVLEELARDA</sequence>
<evidence type="ECO:0000313" key="3">
    <source>
        <dbReference type="Proteomes" id="UP000662818"/>
    </source>
</evidence>
<protein>
    <submittedName>
        <fullName evidence="2">Uncharacterized protein</fullName>
    </submittedName>
</protein>
<name>A0ABX7PL29_9ACTN</name>
<feature type="region of interest" description="Disordered" evidence="1">
    <location>
        <begin position="1"/>
        <end position="23"/>
    </location>
</feature>
<dbReference type="EMBL" id="CP022295">
    <property type="protein sequence ID" value="QSR26615.1"/>
    <property type="molecule type" value="Genomic_DNA"/>
</dbReference>